<feature type="region of interest" description="Disordered" evidence="1">
    <location>
        <begin position="1803"/>
        <end position="1865"/>
    </location>
</feature>
<feature type="region of interest" description="Disordered" evidence="1">
    <location>
        <begin position="1542"/>
        <end position="1619"/>
    </location>
</feature>
<feature type="compositionally biased region" description="Basic and acidic residues" evidence="1">
    <location>
        <begin position="1139"/>
        <end position="1158"/>
    </location>
</feature>
<dbReference type="STRING" id="94643.A0A2A9M7Z8"/>
<proteinExistence type="predicted"/>
<feature type="compositionally biased region" description="Basic and acidic residues" evidence="1">
    <location>
        <begin position="1639"/>
        <end position="1653"/>
    </location>
</feature>
<evidence type="ECO:0000313" key="3">
    <source>
        <dbReference type="Proteomes" id="UP000224006"/>
    </source>
</evidence>
<feature type="compositionally biased region" description="Polar residues" evidence="1">
    <location>
        <begin position="1286"/>
        <end position="1295"/>
    </location>
</feature>
<dbReference type="Gene3D" id="1.20.5.2050">
    <property type="match status" value="1"/>
</dbReference>
<organism evidence="2 3">
    <name type="scientific">Besnoitia besnoiti</name>
    <name type="common">Apicomplexan protozoan</name>
    <dbReference type="NCBI Taxonomy" id="94643"/>
    <lineage>
        <taxon>Eukaryota</taxon>
        <taxon>Sar</taxon>
        <taxon>Alveolata</taxon>
        <taxon>Apicomplexa</taxon>
        <taxon>Conoidasida</taxon>
        <taxon>Coccidia</taxon>
        <taxon>Eucoccidiorida</taxon>
        <taxon>Eimeriorina</taxon>
        <taxon>Sarcocystidae</taxon>
        <taxon>Besnoitia</taxon>
    </lineage>
</organism>
<dbReference type="VEuPathDB" id="ToxoDB:BESB_022690"/>
<feature type="compositionally biased region" description="Polar residues" evidence="1">
    <location>
        <begin position="1322"/>
        <end position="1334"/>
    </location>
</feature>
<dbReference type="OrthoDB" id="331552at2759"/>
<feature type="compositionally biased region" description="Basic and acidic residues" evidence="1">
    <location>
        <begin position="1353"/>
        <end position="1364"/>
    </location>
</feature>
<feature type="region of interest" description="Disordered" evidence="1">
    <location>
        <begin position="1635"/>
        <end position="1667"/>
    </location>
</feature>
<feature type="compositionally biased region" description="Basic and acidic residues" evidence="1">
    <location>
        <begin position="1812"/>
        <end position="1829"/>
    </location>
</feature>
<evidence type="ECO:0000256" key="1">
    <source>
        <dbReference type="SAM" id="MobiDB-lite"/>
    </source>
</evidence>
<protein>
    <submittedName>
        <fullName evidence="2">Uncharacterized protein</fullName>
    </submittedName>
</protein>
<dbReference type="GeneID" id="40307329"/>
<feature type="region of interest" description="Disordered" evidence="1">
    <location>
        <begin position="1274"/>
        <end position="1364"/>
    </location>
</feature>
<feature type="compositionally biased region" description="Basic and acidic residues" evidence="1">
    <location>
        <begin position="1543"/>
        <end position="1565"/>
    </location>
</feature>
<feature type="region of interest" description="Disordered" evidence="1">
    <location>
        <begin position="747"/>
        <end position="776"/>
    </location>
</feature>
<feature type="compositionally biased region" description="Basic and acidic residues" evidence="1">
    <location>
        <begin position="1066"/>
        <end position="1078"/>
    </location>
</feature>
<comment type="caution">
    <text evidence="2">The sequence shown here is derived from an EMBL/GenBank/DDBJ whole genome shotgun (WGS) entry which is preliminary data.</text>
</comment>
<name>A0A2A9M7Z8_BESBE</name>
<feature type="region of interest" description="Disordered" evidence="1">
    <location>
        <begin position="983"/>
        <end position="1004"/>
    </location>
</feature>
<feature type="region of interest" description="Disordered" evidence="1">
    <location>
        <begin position="1"/>
        <end position="41"/>
    </location>
</feature>
<evidence type="ECO:0000313" key="2">
    <source>
        <dbReference type="EMBL" id="PFH31777.1"/>
    </source>
</evidence>
<dbReference type="RefSeq" id="XP_029215786.1">
    <property type="nucleotide sequence ID" value="XM_029360971.1"/>
</dbReference>
<feature type="compositionally biased region" description="Basic and acidic residues" evidence="1">
    <location>
        <begin position="9"/>
        <end position="20"/>
    </location>
</feature>
<feature type="region of interest" description="Disordered" evidence="1">
    <location>
        <begin position="1139"/>
        <end position="1190"/>
    </location>
</feature>
<feature type="compositionally biased region" description="Gly residues" evidence="1">
    <location>
        <begin position="1081"/>
        <end position="1091"/>
    </location>
</feature>
<feature type="compositionally biased region" description="Basic and acidic residues" evidence="1">
    <location>
        <begin position="1481"/>
        <end position="1494"/>
    </location>
</feature>
<dbReference type="EMBL" id="NWUJ01000013">
    <property type="protein sequence ID" value="PFH31777.1"/>
    <property type="molecule type" value="Genomic_DNA"/>
</dbReference>
<feature type="region of interest" description="Disordered" evidence="1">
    <location>
        <begin position="1421"/>
        <end position="1442"/>
    </location>
</feature>
<dbReference type="KEGG" id="bbes:BESB_022690"/>
<accession>A0A2A9M7Z8</accession>
<dbReference type="Proteomes" id="UP000224006">
    <property type="component" value="Chromosome XII"/>
</dbReference>
<feature type="compositionally biased region" description="Basic and acidic residues" evidence="1">
    <location>
        <begin position="1512"/>
        <end position="1524"/>
    </location>
</feature>
<sequence length="1865" mass="195467">MTVAGGEVDSCKPRVPHRLDGATGNVYEDKSVGDGGETTMLPLQRVTDRDSAAASEVCDTRLNAAAGAAASAETSSPPDGKLNRDDDLCWAAREARAQTAPVFSSVSANRPTLDPLVKPEDHDQVPPMALWKGSLPSAKIAQGFAHSPPTPRTPTLGGGAAAASHGLAECKAGDDPFRGSCGAGPAAALAADAAEKQNNGGKAAVAALDPQMDVQCAEARADEAELIEVQKAISESEKGVFSACELKDSASCISTLEGGSSRRVDEGRAKTVVAERLQLPSHDEARNLGKLGKELGLEGGDTTRASETTVERDGAIALRRDILKACSVHDEEPPGEVFCQASSMPLSAPLYVSIASAISNLKKLSTVPKPPPLVRDFVRHVFRAQLDQENQLLLQVFVDALPRLETELQQTDTAAPGSEAGVWGLPAASTNKTKSLSLQRVHGDKEYGGRRTCKDVSCTTETCRACGIQSLAMFKEREKAGHLALQLKHYMLSIVSHIQQRAEDGALSFHSPGAAPTTDPTADSLAKQSPSAIFGFHKRQLYGAEISLVSADHLMKMDDMGDSGTSAKAAAAVHHAEGVGGRRDEGFVSVESKATLSGADVALSAQGKGSDSQESLLGSTSDAEAAALVELTSQEEVDTKLPSTGVPSGSEEPKLLVGWLLGAEEEVLRGLPACMVNYLLVLTDMLVLLCIDPAVLAATAAAHVGKLLVKDESCGLDAACSTADACGTTEAAKRQCGLNTEGGGQCADAERESNATAGDEATGRVPSQPTPNGTLPDATVLLASAEYEGKATMIRAANAVLSVALELATQSAYRNLGELWQLCSEEARAPPSGDCDGHLLLLERAHGGYRCQASEAERQGDAVAASKEFARRLAEQLAAGGRRASGSEGCDAALRTGDKALLAESRSPDGATEAQQNASMDGEPILFLAPLYTSMLPSYLTSGGRLEEDATAKPSNWLSERAGEEELHGGSAQAAHLDRFSFSSSKTGSQDWHRDSPGDLSSSCVEDCSRRQAAELGGRRYGVAEHGGAGVGDSEFAVPFSRGKVTFGTGESAGSRHGSGQADDDLVGRRGAAREEVARGGARGGDVGEAGGLADADASAWLAAGSWRRGEIRHGSSARRTWSQPCVHSADGCEDCNAVREGGDDGQERRLGDADPRRGLTYQTAASYRAPGTSEGISGRAAHRSPTRFGDGAGAGALRSGLVMGDRGASPLSPHSLLSTGGFGEPVSSCVDLADSSNSNSRIPGLGSRYPCSQAATRRGLGTLRSKDALGHQQAGGFKTIPGDARTSQRANGGQTPREHHGSVVAVHSTAGKKVLTPTAHCRTQSGTGVSPGSRQLAKTEGGGSKGGAVPQDHGESDTFHDTRRPMRGVYFDKTQRSWIGSFYEDRRQIKKRFKIDTYGFYEARALAVGVRMTYERRIRSNADTPSGSSPGPGTDSPACVARTPTASLSTQLEDDARAFDDTRSCVNRSKKGVQGSGLPRRADGELKKEEKRNCIAASPDGAIWHGQSGHTLHESEDRLGGLGADRRTTAELLRARAPWVEGGKDCSRKDEDDGESVWRMRGGDVCEQSAGAAGNARERFSPYPGDRKRDRDEDDEGGRAAQARRRQDNATAQGSFTSLRTSYKAEELLAAFGGAPKNEAHSSGRVDREPRHALGQQESARARHQAGIADGAASGYTASELRQGNETAHGELSGWLDVEMDLGDHYVRTPAGRAFSYLSEADSVDITRSALGGSGLRDGVHGVGMRADAVHAQYDQHWRRVNGDEAWHGVGAARGPEDVAGQDGEYSAADIRRSRGAALTDEPSFGFDVYNSRESKSGESEAHRRGGGDLETLMGSAQDEALNGGDSLGSLPAGGDEPRGAVSN</sequence>
<keyword evidence="3" id="KW-1185">Reference proteome</keyword>
<reference evidence="2 3" key="1">
    <citation type="submission" date="2017-09" db="EMBL/GenBank/DDBJ databases">
        <title>Genome sequencing of Besnoitia besnoiti strain Bb-Ger1.</title>
        <authorList>
            <person name="Schares G."/>
            <person name="Venepally P."/>
            <person name="Lorenzi H.A."/>
        </authorList>
    </citation>
    <scope>NUCLEOTIDE SEQUENCE [LARGE SCALE GENOMIC DNA]</scope>
    <source>
        <strain evidence="2 3">Bb-Ger1</strain>
    </source>
</reference>
<feature type="compositionally biased region" description="Basic and acidic residues" evidence="1">
    <location>
        <begin position="1577"/>
        <end position="1592"/>
    </location>
</feature>
<gene>
    <name evidence="2" type="ORF">BESB_022690</name>
</gene>
<feature type="compositionally biased region" description="Low complexity" evidence="1">
    <location>
        <begin position="1424"/>
        <end position="1438"/>
    </location>
</feature>
<feature type="region of interest" description="Disordered" evidence="1">
    <location>
        <begin position="1048"/>
        <end position="1091"/>
    </location>
</feature>
<feature type="region of interest" description="Disordered" evidence="1">
    <location>
        <begin position="1460"/>
        <end position="1524"/>
    </location>
</feature>